<keyword evidence="7" id="KW-0456">Lyase</keyword>
<keyword evidence="6" id="KW-0238">DNA-binding</keyword>
<feature type="compositionally biased region" description="Basic and acidic residues" evidence="8">
    <location>
        <begin position="321"/>
        <end position="336"/>
    </location>
</feature>
<evidence type="ECO:0000256" key="4">
    <source>
        <dbReference type="ARBA" id="ARBA00022801"/>
    </source>
</evidence>
<feature type="compositionally biased region" description="Basic and acidic residues" evidence="8">
    <location>
        <begin position="266"/>
        <end position="276"/>
    </location>
</feature>
<dbReference type="InterPro" id="IPR036590">
    <property type="entry name" value="SRAP-like"/>
</dbReference>
<evidence type="ECO:0008006" key="11">
    <source>
        <dbReference type="Google" id="ProtNLM"/>
    </source>
</evidence>
<dbReference type="SUPFAM" id="SSF143081">
    <property type="entry name" value="BB1717-like"/>
    <property type="match status" value="1"/>
</dbReference>
<organism evidence="9 10">
    <name type="scientific">Capsella rubella</name>
    <dbReference type="NCBI Taxonomy" id="81985"/>
    <lineage>
        <taxon>Eukaryota</taxon>
        <taxon>Viridiplantae</taxon>
        <taxon>Streptophyta</taxon>
        <taxon>Embryophyta</taxon>
        <taxon>Tracheophyta</taxon>
        <taxon>Spermatophyta</taxon>
        <taxon>Magnoliopsida</taxon>
        <taxon>eudicotyledons</taxon>
        <taxon>Gunneridae</taxon>
        <taxon>Pentapetalae</taxon>
        <taxon>rosids</taxon>
        <taxon>malvids</taxon>
        <taxon>Brassicales</taxon>
        <taxon>Brassicaceae</taxon>
        <taxon>Camelineae</taxon>
        <taxon>Capsella</taxon>
    </lineage>
</organism>
<evidence type="ECO:0000256" key="1">
    <source>
        <dbReference type="ARBA" id="ARBA00008136"/>
    </source>
</evidence>
<dbReference type="PANTHER" id="PTHR13604:SF0">
    <property type="entry name" value="ABASIC SITE PROCESSING PROTEIN HMCES"/>
    <property type="match status" value="1"/>
</dbReference>
<feature type="compositionally biased region" description="Basic and acidic residues" evidence="8">
    <location>
        <begin position="384"/>
        <end position="395"/>
    </location>
</feature>
<keyword evidence="10" id="KW-1185">Reference proteome</keyword>
<dbReference type="KEGG" id="crb:17889729"/>
<dbReference type="GO" id="GO:0003697">
    <property type="term" value="F:single-stranded DNA binding"/>
    <property type="evidence" value="ECO:0007669"/>
    <property type="project" value="InterPro"/>
</dbReference>
<keyword evidence="2" id="KW-0645">Protease</keyword>
<dbReference type="Proteomes" id="UP000029121">
    <property type="component" value="Unassembled WGS sequence"/>
</dbReference>
<dbReference type="GO" id="GO:0008233">
    <property type="term" value="F:peptidase activity"/>
    <property type="evidence" value="ECO:0007669"/>
    <property type="project" value="UniProtKB-KW"/>
</dbReference>
<sequence>MCGRTRCTLRPDDVPRASHRHGVQTRFLHTDRYRPSYNVAPGSYMPVLRRDNEVVGDGVVVHCMKWGLVPGFTKKTDKPDFFKMFNARSESVAEKASFRRLLPKNRCLVAVDGFYEWKKEGSKKQPYYIHFEDGRPLVFAALFDSWQNSGGETLYTFTILTTASSSSLHWLHDRMPVILGDKDSVDTWLDDPSTTKLQPLLSPYEKSDLVWYPVTSAIGKPTFDGPECIQQITLKASQNSLISKFFSTKHPKTDKETASTDITGGLKEEPTVEGHDGAVFPDSIKKIEELGEEKDVSNETRNLDFPKTVKAEPFVAFHPGRVKDEVEEDRNGEKKSIKTGLTKETSASNDNLPVGSHNLDLPIIPKEEPETQGHHQFTTNEELNQPHEAVEDNKPGNENQKAALSDETTKEGGLEFSEKSAENTGPNTMLGGLEFIEKSAEKTGANTMQGGLEFSEKSAEKTGANTMLGGLEFCEKSAKKTGTKRDYDVFSAQEKPLKHCERLQDVTSSGRCGRKQGKGKSNVKKPKETQSTLHFFFDEK</sequence>
<feature type="region of interest" description="Disordered" evidence="8">
    <location>
        <begin position="252"/>
        <end position="278"/>
    </location>
</feature>
<evidence type="ECO:0000256" key="5">
    <source>
        <dbReference type="ARBA" id="ARBA00023124"/>
    </source>
</evidence>
<dbReference type="GO" id="GO:0016829">
    <property type="term" value="F:lyase activity"/>
    <property type="evidence" value="ECO:0007669"/>
    <property type="project" value="UniProtKB-KW"/>
</dbReference>
<dbReference type="AlphaFoldDB" id="R0HS52"/>
<keyword evidence="3" id="KW-0227">DNA damage</keyword>
<feature type="region of interest" description="Disordered" evidence="8">
    <location>
        <begin position="505"/>
        <end position="540"/>
    </location>
</feature>
<name>R0HS52_9BRAS</name>
<dbReference type="EMBL" id="KB870808">
    <property type="protein sequence ID" value="EOA26858.1"/>
    <property type="molecule type" value="Genomic_DNA"/>
</dbReference>
<feature type="compositionally biased region" description="Polar residues" evidence="8">
    <location>
        <begin position="342"/>
        <end position="351"/>
    </location>
</feature>
<evidence type="ECO:0000256" key="8">
    <source>
        <dbReference type="SAM" id="MobiDB-lite"/>
    </source>
</evidence>
<dbReference type="Pfam" id="PF02586">
    <property type="entry name" value="SRAP"/>
    <property type="match status" value="1"/>
</dbReference>
<gene>
    <name evidence="9" type="ORF">CARUB_v10022949mg</name>
</gene>
<feature type="region of interest" description="Disordered" evidence="8">
    <location>
        <begin position="320"/>
        <end position="430"/>
    </location>
</feature>
<protein>
    <recommendedName>
        <fullName evidence="11">Embryonic stem cell-specific 5-hydroxymethylcytosine-binding protein</fullName>
    </recommendedName>
</protein>
<dbReference type="PANTHER" id="PTHR13604">
    <property type="entry name" value="DC12-RELATED"/>
    <property type="match status" value="1"/>
</dbReference>
<accession>R0HS52</accession>
<feature type="compositionally biased region" description="Basic residues" evidence="8">
    <location>
        <begin position="512"/>
        <end position="524"/>
    </location>
</feature>
<feature type="compositionally biased region" description="Polar residues" evidence="8">
    <location>
        <begin position="374"/>
        <end position="383"/>
    </location>
</feature>
<evidence type="ECO:0000313" key="10">
    <source>
        <dbReference type="Proteomes" id="UP000029121"/>
    </source>
</evidence>
<proteinExistence type="inferred from homology"/>
<dbReference type="GO" id="GO:0106300">
    <property type="term" value="P:protein-DNA covalent cross-linking repair"/>
    <property type="evidence" value="ECO:0007669"/>
    <property type="project" value="InterPro"/>
</dbReference>
<evidence type="ECO:0000256" key="7">
    <source>
        <dbReference type="ARBA" id="ARBA00023239"/>
    </source>
</evidence>
<feature type="compositionally biased region" description="Basic and acidic residues" evidence="8">
    <location>
        <begin position="407"/>
        <end position="421"/>
    </location>
</feature>
<dbReference type="eggNOG" id="KOG2618">
    <property type="taxonomic scope" value="Eukaryota"/>
</dbReference>
<dbReference type="GO" id="GO:0006508">
    <property type="term" value="P:proteolysis"/>
    <property type="evidence" value="ECO:0007669"/>
    <property type="project" value="UniProtKB-KW"/>
</dbReference>
<reference evidence="10" key="1">
    <citation type="journal article" date="2013" name="Nat. Genet.">
        <title>The Capsella rubella genome and the genomic consequences of rapid mating system evolution.</title>
        <authorList>
            <person name="Slotte T."/>
            <person name="Hazzouri K.M."/>
            <person name="Agren J.A."/>
            <person name="Koenig D."/>
            <person name="Maumus F."/>
            <person name="Guo Y.L."/>
            <person name="Steige K."/>
            <person name="Platts A.E."/>
            <person name="Escobar J.S."/>
            <person name="Newman L.K."/>
            <person name="Wang W."/>
            <person name="Mandakova T."/>
            <person name="Vello E."/>
            <person name="Smith L.M."/>
            <person name="Henz S.R."/>
            <person name="Steffen J."/>
            <person name="Takuno S."/>
            <person name="Brandvain Y."/>
            <person name="Coop G."/>
            <person name="Andolfatto P."/>
            <person name="Hu T.T."/>
            <person name="Blanchette M."/>
            <person name="Clark R.M."/>
            <person name="Quesneville H."/>
            <person name="Nordborg M."/>
            <person name="Gaut B.S."/>
            <person name="Lysak M.A."/>
            <person name="Jenkins J."/>
            <person name="Grimwood J."/>
            <person name="Chapman J."/>
            <person name="Prochnik S."/>
            <person name="Shu S."/>
            <person name="Rokhsar D."/>
            <person name="Schmutz J."/>
            <person name="Weigel D."/>
            <person name="Wright S.I."/>
        </authorList>
    </citation>
    <scope>NUCLEOTIDE SEQUENCE [LARGE SCALE GENOMIC DNA]</scope>
    <source>
        <strain evidence="10">cv. Monte Gargano</strain>
    </source>
</reference>
<dbReference type="OrthoDB" id="2111841at2759"/>
<keyword evidence="4" id="KW-0378">Hydrolase</keyword>
<evidence type="ECO:0000256" key="2">
    <source>
        <dbReference type="ARBA" id="ARBA00022670"/>
    </source>
</evidence>
<dbReference type="Gene3D" id="3.90.1680.10">
    <property type="entry name" value="SOS response associated peptidase-like"/>
    <property type="match status" value="1"/>
</dbReference>
<evidence type="ECO:0000256" key="6">
    <source>
        <dbReference type="ARBA" id="ARBA00023125"/>
    </source>
</evidence>
<evidence type="ECO:0000256" key="3">
    <source>
        <dbReference type="ARBA" id="ARBA00022763"/>
    </source>
</evidence>
<evidence type="ECO:0000313" key="9">
    <source>
        <dbReference type="EMBL" id="EOA26858.1"/>
    </source>
</evidence>
<comment type="similarity">
    <text evidence="1">Belongs to the SOS response-associated peptidase family.</text>
</comment>
<dbReference type="InterPro" id="IPR003738">
    <property type="entry name" value="SRAP"/>
</dbReference>
<keyword evidence="5" id="KW-0190">Covalent protein-DNA linkage</keyword>